<accession>J1GV86</accession>
<dbReference type="EMBL" id="AKFT01000214">
    <property type="protein sequence ID" value="EJF36798.1"/>
    <property type="molecule type" value="Genomic_DNA"/>
</dbReference>
<dbReference type="Proteomes" id="UP000002941">
    <property type="component" value="Unassembled WGS sequence"/>
</dbReference>
<proteinExistence type="predicted"/>
<reference evidence="1 2" key="1">
    <citation type="submission" date="2012-05" db="EMBL/GenBank/DDBJ databases">
        <authorList>
            <person name="Harkins D.M."/>
            <person name="Madupu R."/>
            <person name="Durkin A.S."/>
            <person name="Torralba M."/>
            <person name="Methe B."/>
            <person name="Sutton G.G."/>
            <person name="Nelson K.E."/>
        </authorList>
    </citation>
    <scope>NUCLEOTIDE SEQUENCE [LARGE SCALE GENOMIC DNA]</scope>
    <source>
        <strain evidence="1 2">F0489</strain>
    </source>
</reference>
<evidence type="ECO:0000313" key="1">
    <source>
        <dbReference type="EMBL" id="EJF36798.1"/>
    </source>
</evidence>
<keyword evidence="2" id="KW-1185">Reference proteome</keyword>
<evidence type="ECO:0000313" key="2">
    <source>
        <dbReference type="Proteomes" id="UP000002941"/>
    </source>
</evidence>
<comment type="caution">
    <text evidence="1">The sequence shown here is derived from an EMBL/GenBank/DDBJ whole genome shotgun (WGS) entry which is preliminary data.</text>
</comment>
<gene>
    <name evidence="1" type="ORF">HMPREF1318_0404</name>
</gene>
<dbReference type="PATRIC" id="fig|1125718.3.peg.2759"/>
<organism evidence="1 2">
    <name type="scientific">Actinomyces massiliensis F0489</name>
    <dbReference type="NCBI Taxonomy" id="1125718"/>
    <lineage>
        <taxon>Bacteria</taxon>
        <taxon>Bacillati</taxon>
        <taxon>Actinomycetota</taxon>
        <taxon>Actinomycetes</taxon>
        <taxon>Actinomycetales</taxon>
        <taxon>Actinomycetaceae</taxon>
        <taxon>Actinomyces</taxon>
    </lineage>
</organism>
<name>J1GV86_9ACTO</name>
<protein>
    <submittedName>
        <fullName evidence="1">Uncharacterized protein</fullName>
    </submittedName>
</protein>
<dbReference type="AlphaFoldDB" id="J1GV86"/>
<sequence length="47" mass="5025">MHGARPVCSYGGGGRVMLSRIPRCAPSPHRLCVAPRARPRFGPSLVP</sequence>